<accession>A0AA90P3W9</accession>
<proteinExistence type="predicted"/>
<dbReference type="RefSeq" id="WP_305162127.1">
    <property type="nucleotide sequence ID" value="NZ_JAUUTP010000032.1"/>
</dbReference>
<name>A0AA90P3W9_9BACI</name>
<dbReference type="AlphaFoldDB" id="A0AA90P3W9"/>
<organism evidence="1 2">
    <name type="scientific">Peribacillus simplex</name>
    <dbReference type="NCBI Taxonomy" id="1478"/>
    <lineage>
        <taxon>Bacteria</taxon>
        <taxon>Bacillati</taxon>
        <taxon>Bacillota</taxon>
        <taxon>Bacilli</taxon>
        <taxon>Bacillales</taxon>
        <taxon>Bacillaceae</taxon>
        <taxon>Peribacillus</taxon>
    </lineage>
</organism>
<dbReference type="Proteomes" id="UP001178277">
    <property type="component" value="Unassembled WGS sequence"/>
</dbReference>
<comment type="caution">
    <text evidence="1">The sequence shown here is derived from an EMBL/GenBank/DDBJ whole genome shotgun (WGS) entry which is preliminary data.</text>
</comment>
<protein>
    <submittedName>
        <fullName evidence="1">Uncharacterized protein</fullName>
    </submittedName>
</protein>
<evidence type="ECO:0000313" key="1">
    <source>
        <dbReference type="EMBL" id="MDP1421056.1"/>
    </source>
</evidence>
<evidence type="ECO:0000313" key="2">
    <source>
        <dbReference type="Proteomes" id="UP001178277"/>
    </source>
</evidence>
<sequence length="108" mass="12343">MSWKFHSVYKNIGIIKDVELAILQPNGQISTTLKPGKVPATKEDIYIILILFENTGAFEKAETPPLFKKVYDEVKDENFKSEDSKVNIELVNTISIHHSMRERALILI</sequence>
<reference evidence="1" key="1">
    <citation type="submission" date="2023-07" db="EMBL/GenBank/DDBJ databases">
        <title>Murine gut Bacillus species.</title>
        <authorList>
            <person name="Gutman E."/>
            <person name="Hashuel R."/>
            <person name="Litvak Y."/>
        </authorList>
    </citation>
    <scope>NUCLEOTIDE SEQUENCE</scope>
    <source>
        <strain evidence="1">RU283</strain>
    </source>
</reference>
<gene>
    <name evidence="1" type="ORF">Q8G35_22415</name>
</gene>
<dbReference type="EMBL" id="JAUUTP010000032">
    <property type="protein sequence ID" value="MDP1421056.1"/>
    <property type="molecule type" value="Genomic_DNA"/>
</dbReference>